<feature type="transmembrane region" description="Helical" evidence="8">
    <location>
        <begin position="322"/>
        <end position="341"/>
    </location>
</feature>
<evidence type="ECO:0000256" key="5">
    <source>
        <dbReference type="ARBA" id="ARBA00022692"/>
    </source>
</evidence>
<evidence type="ECO:0000256" key="2">
    <source>
        <dbReference type="ARBA" id="ARBA00005658"/>
    </source>
</evidence>
<keyword evidence="10" id="KW-1185">Reference proteome</keyword>
<name>A0ABV7ER77_9GAMM</name>
<feature type="transmembrane region" description="Helical" evidence="8">
    <location>
        <begin position="146"/>
        <end position="169"/>
    </location>
</feature>
<feature type="transmembrane region" description="Helical" evidence="8">
    <location>
        <begin position="199"/>
        <end position="222"/>
    </location>
</feature>
<protein>
    <submittedName>
        <fullName evidence="9">Choline BCCT transporter BetT</fullName>
    </submittedName>
</protein>
<dbReference type="NCBIfam" id="NF007399">
    <property type="entry name" value="PRK09928.1"/>
    <property type="match status" value="1"/>
</dbReference>
<comment type="subcellular location">
    <subcellularLocation>
        <location evidence="1">Cell membrane</location>
        <topology evidence="1">Multi-pass membrane protein</topology>
    </subcellularLocation>
</comment>
<keyword evidence="5 8" id="KW-0812">Transmembrane</keyword>
<dbReference type="PANTHER" id="PTHR30047">
    <property type="entry name" value="HIGH-AFFINITY CHOLINE TRANSPORT PROTEIN-RELATED"/>
    <property type="match status" value="1"/>
</dbReference>
<evidence type="ECO:0000256" key="6">
    <source>
        <dbReference type="ARBA" id="ARBA00022989"/>
    </source>
</evidence>
<organism evidence="9 10">
    <name type="scientific">Salinisphaera aquimarina</name>
    <dbReference type="NCBI Taxonomy" id="2094031"/>
    <lineage>
        <taxon>Bacteria</taxon>
        <taxon>Pseudomonadati</taxon>
        <taxon>Pseudomonadota</taxon>
        <taxon>Gammaproteobacteria</taxon>
        <taxon>Salinisphaerales</taxon>
        <taxon>Salinisphaeraceae</taxon>
        <taxon>Salinisphaera</taxon>
    </lineage>
</organism>
<evidence type="ECO:0000313" key="9">
    <source>
        <dbReference type="EMBL" id="MFC3104353.1"/>
    </source>
</evidence>
<dbReference type="InterPro" id="IPR018093">
    <property type="entry name" value="BCCT_CS"/>
</dbReference>
<comment type="caution">
    <text evidence="9">The sequence shown here is derived from an EMBL/GenBank/DDBJ whole genome shotgun (WGS) entry which is preliminary data.</text>
</comment>
<evidence type="ECO:0000256" key="7">
    <source>
        <dbReference type="ARBA" id="ARBA00023136"/>
    </source>
</evidence>
<keyword evidence="4" id="KW-1003">Cell membrane</keyword>
<keyword evidence="3" id="KW-0813">Transport</keyword>
<feature type="transmembrane region" description="Helical" evidence="8">
    <location>
        <begin position="455"/>
        <end position="474"/>
    </location>
</feature>
<feature type="transmembrane region" description="Helical" evidence="8">
    <location>
        <begin position="234"/>
        <end position="256"/>
    </location>
</feature>
<feature type="transmembrane region" description="Helical" evidence="8">
    <location>
        <begin position="410"/>
        <end position="435"/>
    </location>
</feature>
<feature type="transmembrane region" description="Helical" evidence="8">
    <location>
        <begin position="58"/>
        <end position="77"/>
    </location>
</feature>
<dbReference type="Proteomes" id="UP001595462">
    <property type="component" value="Unassembled WGS sequence"/>
</dbReference>
<dbReference type="Pfam" id="PF02028">
    <property type="entry name" value="BCCT"/>
    <property type="match status" value="1"/>
</dbReference>
<dbReference type="RefSeq" id="WP_380689389.1">
    <property type="nucleotide sequence ID" value="NZ_JBHRSS010000004.1"/>
</dbReference>
<feature type="transmembrane region" description="Helical" evidence="8">
    <location>
        <begin position="19"/>
        <end position="38"/>
    </location>
</feature>
<feature type="transmembrane region" description="Helical" evidence="8">
    <location>
        <begin position="97"/>
        <end position="118"/>
    </location>
</feature>
<dbReference type="EMBL" id="JBHRSS010000004">
    <property type="protein sequence ID" value="MFC3104353.1"/>
    <property type="molecule type" value="Genomic_DNA"/>
</dbReference>
<evidence type="ECO:0000256" key="3">
    <source>
        <dbReference type="ARBA" id="ARBA00022448"/>
    </source>
</evidence>
<evidence type="ECO:0000313" key="10">
    <source>
        <dbReference type="Proteomes" id="UP001595462"/>
    </source>
</evidence>
<dbReference type="NCBIfam" id="TIGR00842">
    <property type="entry name" value="bcct"/>
    <property type="match status" value="1"/>
</dbReference>
<comment type="similarity">
    <text evidence="2">Belongs to the BCCT transporter (TC 2.A.15) family.</text>
</comment>
<dbReference type="InterPro" id="IPR000060">
    <property type="entry name" value="BCCT_transptr"/>
</dbReference>
<feature type="transmembrane region" description="Helical" evidence="8">
    <location>
        <begin position="353"/>
        <end position="371"/>
    </location>
</feature>
<keyword evidence="7 8" id="KW-0472">Membrane</keyword>
<keyword evidence="6 8" id="KW-1133">Transmembrane helix</keyword>
<evidence type="ECO:0000256" key="4">
    <source>
        <dbReference type="ARBA" id="ARBA00022475"/>
    </source>
</evidence>
<dbReference type="PANTHER" id="PTHR30047:SF7">
    <property type="entry name" value="HIGH-AFFINITY CHOLINE TRANSPORT PROTEIN"/>
    <property type="match status" value="1"/>
</dbReference>
<gene>
    <name evidence="9" type="primary">betT</name>
    <name evidence="9" type="ORF">ACFOSU_10685</name>
</gene>
<evidence type="ECO:0000256" key="1">
    <source>
        <dbReference type="ARBA" id="ARBA00004651"/>
    </source>
</evidence>
<evidence type="ECO:0000256" key="8">
    <source>
        <dbReference type="SAM" id="Phobius"/>
    </source>
</evidence>
<proteinExistence type="inferred from homology"/>
<accession>A0ABV7ER77</accession>
<feature type="transmembrane region" description="Helical" evidence="8">
    <location>
        <begin position="268"/>
        <end position="292"/>
    </location>
</feature>
<sequence length="682" mass="75289">MNTDNDNANAVTEDRLNPVVFYGSVIGIVVFSVLTMLFTEQASLVIDTIMAWIAKSFGWYYFLTVIIYLVFVIGVAVSRFGNIRLGPEESTPDFNIFSWAAMLFSAGIGIGVIFYAIAEPLTQFYNAPNAPADQASAARHAMELTFLHWGISGWAIYSLIGMALAFFSYRYDLPLTIRSALYPLFGDRIHGGIGHAVDIAAVLATVFGIATALGIGIIQLGFGLDYMFGIPNTTLTQVVLVVMIVAFATISAATGVEKGIRRLSEFNILLAIVLLVFVLVTGKTLFLLNAMVTNLGDYLSHFLTLSMNTYAFDRPTEWLNSWTLFFWAWWIAWGPFVGLFLARISRGRTIRQFVVGTMTLPILFMMIWMSLLGNSAIDLAINGGTDFGQQVLANPPSGIYLFLSAYPWPLASTLVVSVLGIVFFVTSGDSGALVLSNFTSILKDVNSDAPVWMRVLWSAIIGVLTLALLLAGGLSTLQSAVVITGLPFSIVMFFMMAGLYKALKMEAVKQDSQRVSLPGHLSSRTLSAGREAISWQRRLSRAMSFPSYRHVVRYLDREVRPALDEVAGALREQGVAVEVSEGDEDKKHLSLDVSLADEQNFSYQVWPRQFTTPTFAIRAQRANAEYYRLEVYLTEGSQGYDLMDYSKAQVIDDVLDQYETHLHFLHLNRAAAGHTSIPDAQT</sequence>
<dbReference type="PROSITE" id="PS01303">
    <property type="entry name" value="BCCT"/>
    <property type="match status" value="1"/>
</dbReference>
<reference evidence="10" key="1">
    <citation type="journal article" date="2019" name="Int. J. Syst. Evol. Microbiol.">
        <title>The Global Catalogue of Microorganisms (GCM) 10K type strain sequencing project: providing services to taxonomists for standard genome sequencing and annotation.</title>
        <authorList>
            <consortium name="The Broad Institute Genomics Platform"/>
            <consortium name="The Broad Institute Genome Sequencing Center for Infectious Disease"/>
            <person name="Wu L."/>
            <person name="Ma J."/>
        </authorList>
    </citation>
    <scope>NUCLEOTIDE SEQUENCE [LARGE SCALE GENOMIC DNA]</scope>
    <source>
        <strain evidence="10">KCTC 52640</strain>
    </source>
</reference>
<feature type="transmembrane region" description="Helical" evidence="8">
    <location>
        <begin position="480"/>
        <end position="500"/>
    </location>
</feature>